<dbReference type="GO" id="GO:0015421">
    <property type="term" value="F:ABC-type oligopeptide transporter activity"/>
    <property type="evidence" value="ECO:0007669"/>
    <property type="project" value="TreeGrafter"/>
</dbReference>
<dbReference type="OrthoDB" id="6500128at2759"/>
<dbReference type="EMBL" id="GL381685">
    <property type="protein sequence ID" value="EGT39940.1"/>
    <property type="molecule type" value="Genomic_DNA"/>
</dbReference>
<dbReference type="AlphaFoldDB" id="G0PN52"/>
<organism evidence="3">
    <name type="scientific">Caenorhabditis brenneri</name>
    <name type="common">Nematode worm</name>
    <dbReference type="NCBI Taxonomy" id="135651"/>
    <lineage>
        <taxon>Eukaryota</taxon>
        <taxon>Metazoa</taxon>
        <taxon>Ecdysozoa</taxon>
        <taxon>Nematoda</taxon>
        <taxon>Chromadorea</taxon>
        <taxon>Rhabditida</taxon>
        <taxon>Rhabditina</taxon>
        <taxon>Rhabditomorpha</taxon>
        <taxon>Rhabditoidea</taxon>
        <taxon>Rhabditidae</taxon>
        <taxon>Peloderinae</taxon>
        <taxon>Caenorhabditis</taxon>
    </lineage>
</organism>
<reference evidence="3" key="1">
    <citation type="submission" date="2011-07" db="EMBL/GenBank/DDBJ databases">
        <authorList>
            <consortium name="Caenorhabditis brenneri Sequencing and Analysis Consortium"/>
            <person name="Wilson R.K."/>
        </authorList>
    </citation>
    <scope>NUCLEOTIDE SEQUENCE [LARGE SCALE GENOMIC DNA]</scope>
    <source>
        <strain evidence="3">PB2801</strain>
    </source>
</reference>
<evidence type="ECO:0000313" key="3">
    <source>
        <dbReference type="Proteomes" id="UP000008068"/>
    </source>
</evidence>
<feature type="domain" description="ABC transporter" evidence="1">
    <location>
        <begin position="5"/>
        <end position="54"/>
    </location>
</feature>
<sequence>MANVHEFVSKMEKGYDTKCGEKGVQMSGGQKQRIAIARALIRNPRVLILDEATSALDADSESMVQEALNRCARERTVVVIAHRLSTVRSADRIAVIEKGNVTEMGNHEELMKNESGLYYKLVSKQLGLDVKKEEKEEKPIVDFF</sequence>
<accession>G0PN52</accession>
<dbReference type="STRING" id="135651.G0PN52"/>
<dbReference type="Pfam" id="PF00005">
    <property type="entry name" value="ABC_tran"/>
    <property type="match status" value="1"/>
</dbReference>
<dbReference type="InterPro" id="IPR039421">
    <property type="entry name" value="Type_1_exporter"/>
</dbReference>
<dbReference type="PANTHER" id="PTHR43394">
    <property type="entry name" value="ATP-DEPENDENT PERMEASE MDL1, MITOCHONDRIAL"/>
    <property type="match status" value="1"/>
</dbReference>
<evidence type="ECO:0000259" key="1">
    <source>
        <dbReference type="Pfam" id="PF00005"/>
    </source>
</evidence>
<proteinExistence type="predicted"/>
<dbReference type="PANTHER" id="PTHR43394:SF1">
    <property type="entry name" value="ATP-BINDING CASSETTE SUB-FAMILY B MEMBER 10, MITOCHONDRIAL"/>
    <property type="match status" value="1"/>
</dbReference>
<dbReference type="HOGENOM" id="CLU_000604_84_3_1"/>
<evidence type="ECO:0000313" key="2">
    <source>
        <dbReference type="EMBL" id="EGT39940.1"/>
    </source>
</evidence>
<dbReference type="Proteomes" id="UP000008068">
    <property type="component" value="Unassembled WGS sequence"/>
</dbReference>
<dbReference type="GO" id="GO:0005524">
    <property type="term" value="F:ATP binding"/>
    <property type="evidence" value="ECO:0007669"/>
    <property type="project" value="InterPro"/>
</dbReference>
<dbReference type="GO" id="GO:0016887">
    <property type="term" value="F:ATP hydrolysis activity"/>
    <property type="evidence" value="ECO:0007669"/>
    <property type="project" value="InterPro"/>
</dbReference>
<dbReference type="SUPFAM" id="SSF52540">
    <property type="entry name" value="P-loop containing nucleoside triphosphate hydrolases"/>
    <property type="match status" value="1"/>
</dbReference>
<name>G0PN52_CAEBE</name>
<protein>
    <submittedName>
        <fullName evidence="2">CBN-HAF-8 protein</fullName>
    </submittedName>
</protein>
<dbReference type="InterPro" id="IPR027417">
    <property type="entry name" value="P-loop_NTPase"/>
</dbReference>
<keyword evidence="3" id="KW-1185">Reference proteome</keyword>
<dbReference type="InParanoid" id="G0PN52"/>
<dbReference type="eggNOG" id="KOG0058">
    <property type="taxonomic scope" value="Eukaryota"/>
</dbReference>
<dbReference type="FunFam" id="3.40.50.300:FF:002695">
    <property type="entry name" value="ABC multidrug transporter, putative"/>
    <property type="match status" value="1"/>
</dbReference>
<gene>
    <name evidence="2" type="primary">Cbn-haf-8</name>
    <name evidence="2" type="ORF">CAEBREN_06709</name>
</gene>
<dbReference type="Gene3D" id="3.40.50.300">
    <property type="entry name" value="P-loop containing nucleotide triphosphate hydrolases"/>
    <property type="match status" value="1"/>
</dbReference>
<dbReference type="InterPro" id="IPR003439">
    <property type="entry name" value="ABC_transporter-like_ATP-bd"/>
</dbReference>